<organism evidence="1 2">
    <name type="scientific">Tropicibacter oceani</name>
    <dbReference type="NCBI Taxonomy" id="3058420"/>
    <lineage>
        <taxon>Bacteria</taxon>
        <taxon>Pseudomonadati</taxon>
        <taxon>Pseudomonadota</taxon>
        <taxon>Alphaproteobacteria</taxon>
        <taxon>Rhodobacterales</taxon>
        <taxon>Roseobacteraceae</taxon>
        <taxon>Tropicibacter</taxon>
    </lineage>
</organism>
<protein>
    <submittedName>
        <fullName evidence="1">Uncharacterized protein</fullName>
    </submittedName>
</protein>
<dbReference type="Proteomes" id="UP001241605">
    <property type="component" value="Chromosome"/>
</dbReference>
<proteinExistence type="predicted"/>
<evidence type="ECO:0000313" key="1">
    <source>
        <dbReference type="EMBL" id="WGW04158.1"/>
    </source>
</evidence>
<dbReference type="RefSeq" id="WP_282300789.1">
    <property type="nucleotide sequence ID" value="NZ_CP124616.1"/>
</dbReference>
<gene>
    <name evidence="1" type="ORF">QF118_01075</name>
</gene>
<dbReference type="EMBL" id="CP124616">
    <property type="protein sequence ID" value="WGW04158.1"/>
    <property type="molecule type" value="Genomic_DNA"/>
</dbReference>
<name>A0ABY8QJJ7_9RHOB</name>
<evidence type="ECO:0000313" key="2">
    <source>
        <dbReference type="Proteomes" id="UP001241605"/>
    </source>
</evidence>
<keyword evidence="2" id="KW-1185">Reference proteome</keyword>
<accession>A0ABY8QJJ7</accession>
<sequence length="99" mass="10963">MSRNKTEIGEIRYNPAEQCFEALVTFHGTTGTRRIPASFRAPLEAEFDAISKGLLQAAMARINRPDQMKSRLEKLPAPAPQPQPSGFDWQALLHGSRAA</sequence>
<reference evidence="1 2" key="1">
    <citation type="submission" date="2023-05" db="EMBL/GenBank/DDBJ databases">
        <title>YMD87, complete Genome.</title>
        <authorList>
            <person name="Zhang J."/>
            <person name="Xu X."/>
        </authorList>
    </citation>
    <scope>NUCLEOTIDE SEQUENCE [LARGE SCALE GENOMIC DNA]</scope>
    <source>
        <strain evidence="1 2">YMD87</strain>
    </source>
</reference>